<sequence length="128" mass="13707">NDTTLVRDVLAEDPIGNSAELDIVVLDENLRILDGDVLFSGTIGDLDVVKSDIAKVTISLVDWLEVWNRPIENNLYSDAAQQALYPGDKFFDQVELLASKPLNSGVAGSPVGSGGGNGGGDHMRKIQR</sequence>
<gene>
    <name evidence="2" type="ORF">ND2E_3443</name>
</gene>
<evidence type="ECO:0000313" key="3">
    <source>
        <dbReference type="Proteomes" id="UP000029843"/>
    </source>
</evidence>
<protein>
    <submittedName>
        <fullName evidence="2">Uncharacterized protein</fullName>
    </submittedName>
</protein>
<reference evidence="2 3" key="1">
    <citation type="submission" date="2014-08" db="EMBL/GenBank/DDBJ databases">
        <title>Genomic and Phenotypic Diversity of Colwellia psychrerythraea strains from Disparate Marine Basins.</title>
        <authorList>
            <person name="Techtmann S.M."/>
            <person name="Stelling S.C."/>
            <person name="Utturkar S.M."/>
            <person name="Alshibli N."/>
            <person name="Harris A."/>
            <person name="Brown S.D."/>
            <person name="Hazen T.C."/>
        </authorList>
    </citation>
    <scope>NUCLEOTIDE SEQUENCE [LARGE SCALE GENOMIC DNA]</scope>
    <source>
        <strain evidence="2 3">ND2E</strain>
    </source>
</reference>
<evidence type="ECO:0000313" key="2">
    <source>
        <dbReference type="EMBL" id="KGJ90632.1"/>
    </source>
</evidence>
<proteinExistence type="predicted"/>
<accession>A0A099KL36</accession>
<dbReference type="EMBL" id="JQED01000033">
    <property type="protein sequence ID" value="KGJ90632.1"/>
    <property type="molecule type" value="Genomic_DNA"/>
</dbReference>
<feature type="non-terminal residue" evidence="2">
    <location>
        <position position="1"/>
    </location>
</feature>
<dbReference type="PATRIC" id="fig|28229.4.peg.2592"/>
<feature type="compositionally biased region" description="Gly residues" evidence="1">
    <location>
        <begin position="111"/>
        <end position="120"/>
    </location>
</feature>
<dbReference type="Proteomes" id="UP000029843">
    <property type="component" value="Unassembled WGS sequence"/>
</dbReference>
<evidence type="ECO:0000256" key="1">
    <source>
        <dbReference type="SAM" id="MobiDB-lite"/>
    </source>
</evidence>
<dbReference type="AlphaFoldDB" id="A0A099KL36"/>
<comment type="caution">
    <text evidence="2">The sequence shown here is derived from an EMBL/GenBank/DDBJ whole genome shotgun (WGS) entry which is preliminary data.</text>
</comment>
<feature type="region of interest" description="Disordered" evidence="1">
    <location>
        <begin position="102"/>
        <end position="128"/>
    </location>
</feature>
<name>A0A099KL36_COLPS</name>
<organism evidence="2 3">
    <name type="scientific">Colwellia psychrerythraea</name>
    <name type="common">Vibrio psychroerythus</name>
    <dbReference type="NCBI Taxonomy" id="28229"/>
    <lineage>
        <taxon>Bacteria</taxon>
        <taxon>Pseudomonadati</taxon>
        <taxon>Pseudomonadota</taxon>
        <taxon>Gammaproteobacteria</taxon>
        <taxon>Alteromonadales</taxon>
        <taxon>Colwelliaceae</taxon>
        <taxon>Colwellia</taxon>
    </lineage>
</organism>